<protein>
    <recommendedName>
        <fullName evidence="5">YD repeat-containing protein</fullName>
    </recommendedName>
</protein>
<keyword evidence="4" id="KW-1185">Reference proteome</keyword>
<dbReference type="AlphaFoldDB" id="A0A9X1VFN3"/>
<feature type="region of interest" description="Disordered" evidence="1">
    <location>
        <begin position="284"/>
        <end position="309"/>
    </location>
</feature>
<gene>
    <name evidence="3" type="ORF">MON38_01165</name>
</gene>
<feature type="signal peptide" evidence="2">
    <location>
        <begin position="1"/>
        <end position="22"/>
    </location>
</feature>
<evidence type="ECO:0000256" key="2">
    <source>
        <dbReference type="SAM" id="SignalP"/>
    </source>
</evidence>
<organism evidence="3 4">
    <name type="scientific">Hymenobacter cyanobacteriorum</name>
    <dbReference type="NCBI Taxonomy" id="2926463"/>
    <lineage>
        <taxon>Bacteria</taxon>
        <taxon>Pseudomonadati</taxon>
        <taxon>Bacteroidota</taxon>
        <taxon>Cytophagia</taxon>
        <taxon>Cytophagales</taxon>
        <taxon>Hymenobacteraceae</taxon>
        <taxon>Hymenobacter</taxon>
    </lineage>
</organism>
<evidence type="ECO:0000313" key="3">
    <source>
        <dbReference type="EMBL" id="MCI1186011.1"/>
    </source>
</evidence>
<name>A0A9X1VFN3_9BACT</name>
<proteinExistence type="predicted"/>
<accession>A0A9X1VFN3</accession>
<sequence>MKSFPVFCLCVGMSFYSQLATAQTKVAAQHSSSATMRIPVSLPLYATLNKLPQRLSADDSLARLLYARNRVRTVTVLGPETPFGPDTIEHFELDRRGNKIRIDQAHGGQSRLQRFDKHGNFVELVLTAARSFPISTRVVYDPRTKVNTSYVTVGLGEPVLWQQAQEFRKADTASTEAVFKPVIGLETKGASRFLSRSYPTGRDTLRIEFMGFDAADQLIDFSAMYRVQRQKLVVENGFIDFGKLPAQELWRISRTQRGRYVPNTRNVYDRQGRLLQMVNTWEPTPAQKPVSTNNDNATTTMRSDRPFSGRTVQYTYGPDGKLLRTEDAHQLFPGATVDARLMVPIVTDFEYAPNGLLLRKSDNRSNGKRATYEVKYTYF</sequence>
<evidence type="ECO:0000256" key="1">
    <source>
        <dbReference type="SAM" id="MobiDB-lite"/>
    </source>
</evidence>
<dbReference type="RefSeq" id="WP_241934300.1">
    <property type="nucleotide sequence ID" value="NZ_JALBGC010000001.1"/>
</dbReference>
<evidence type="ECO:0000313" key="4">
    <source>
        <dbReference type="Proteomes" id="UP001139193"/>
    </source>
</evidence>
<dbReference type="Gene3D" id="2.180.10.10">
    <property type="entry name" value="RHS repeat-associated core"/>
    <property type="match status" value="1"/>
</dbReference>
<comment type="caution">
    <text evidence="3">The sequence shown here is derived from an EMBL/GenBank/DDBJ whole genome shotgun (WGS) entry which is preliminary data.</text>
</comment>
<evidence type="ECO:0008006" key="5">
    <source>
        <dbReference type="Google" id="ProtNLM"/>
    </source>
</evidence>
<feature type="compositionally biased region" description="Polar residues" evidence="1">
    <location>
        <begin position="289"/>
        <end position="301"/>
    </location>
</feature>
<feature type="chain" id="PRO_5040991657" description="YD repeat-containing protein" evidence="2">
    <location>
        <begin position="23"/>
        <end position="379"/>
    </location>
</feature>
<dbReference type="Proteomes" id="UP001139193">
    <property type="component" value="Unassembled WGS sequence"/>
</dbReference>
<dbReference type="EMBL" id="JALBGC010000001">
    <property type="protein sequence ID" value="MCI1186011.1"/>
    <property type="molecule type" value="Genomic_DNA"/>
</dbReference>
<reference evidence="3" key="1">
    <citation type="submission" date="2022-03" db="EMBL/GenBank/DDBJ databases">
        <title>Bacterial whole genome sequence for Hymenobacter sp. DH14.</title>
        <authorList>
            <person name="Le V."/>
        </authorList>
    </citation>
    <scope>NUCLEOTIDE SEQUENCE</scope>
    <source>
        <strain evidence="3">DH14</strain>
    </source>
</reference>
<keyword evidence="2" id="KW-0732">Signal</keyword>